<dbReference type="RefSeq" id="WP_091119372.1">
    <property type="nucleotide sequence ID" value="NZ_FOLB01000001.1"/>
</dbReference>
<keyword evidence="5" id="KW-1185">Reference proteome</keyword>
<dbReference type="Pfam" id="PF01476">
    <property type="entry name" value="LysM"/>
    <property type="match status" value="1"/>
</dbReference>
<reference evidence="4 5" key="1">
    <citation type="submission" date="2016-10" db="EMBL/GenBank/DDBJ databases">
        <authorList>
            <person name="de Groot N.N."/>
        </authorList>
    </citation>
    <scope>NUCLEOTIDE SEQUENCE [LARGE SCALE GENOMIC DNA]</scope>
    <source>
        <strain evidence="4 5">CGMCC 1.7056</strain>
    </source>
</reference>
<keyword evidence="2" id="KW-0732">Signal</keyword>
<protein>
    <submittedName>
        <fullName evidence="4">LysM domain-containing protein</fullName>
    </submittedName>
</protein>
<keyword evidence="1" id="KW-0812">Transmembrane</keyword>
<dbReference type="AlphaFoldDB" id="A0A1I1DL86"/>
<dbReference type="PROSITE" id="PS51782">
    <property type="entry name" value="LYSM"/>
    <property type="match status" value="1"/>
</dbReference>
<feature type="domain" description="LysM" evidence="3">
    <location>
        <begin position="145"/>
        <end position="201"/>
    </location>
</feature>
<dbReference type="InterPro" id="IPR052196">
    <property type="entry name" value="Bact_Kbp"/>
</dbReference>
<dbReference type="SUPFAM" id="SSF54106">
    <property type="entry name" value="LysM domain"/>
    <property type="match status" value="1"/>
</dbReference>
<feature type="transmembrane region" description="Helical" evidence="1">
    <location>
        <begin position="44"/>
        <end position="66"/>
    </location>
</feature>
<dbReference type="CDD" id="cd00118">
    <property type="entry name" value="LysM"/>
    <property type="match status" value="1"/>
</dbReference>
<evidence type="ECO:0000313" key="5">
    <source>
        <dbReference type="Proteomes" id="UP000198832"/>
    </source>
</evidence>
<name>A0A1I1DL86_9ACTN</name>
<dbReference type="Proteomes" id="UP000198832">
    <property type="component" value="Unassembled WGS sequence"/>
</dbReference>
<organism evidence="4 5">
    <name type="scientific">Nocardioides terrae</name>
    <dbReference type="NCBI Taxonomy" id="574651"/>
    <lineage>
        <taxon>Bacteria</taxon>
        <taxon>Bacillati</taxon>
        <taxon>Actinomycetota</taxon>
        <taxon>Actinomycetes</taxon>
        <taxon>Propionibacteriales</taxon>
        <taxon>Nocardioidaceae</taxon>
        <taxon>Nocardioides</taxon>
    </lineage>
</organism>
<accession>A0A1I1DL86</accession>
<evidence type="ECO:0000313" key="4">
    <source>
        <dbReference type="EMBL" id="SFB75122.1"/>
    </source>
</evidence>
<keyword evidence="1" id="KW-1133">Transmembrane helix</keyword>
<dbReference type="EMBL" id="FOLB01000001">
    <property type="protein sequence ID" value="SFB75122.1"/>
    <property type="molecule type" value="Genomic_DNA"/>
</dbReference>
<dbReference type="InterPro" id="IPR018392">
    <property type="entry name" value="LysM"/>
</dbReference>
<evidence type="ECO:0000256" key="2">
    <source>
        <dbReference type="SAM" id="SignalP"/>
    </source>
</evidence>
<dbReference type="OrthoDB" id="3210682at2"/>
<dbReference type="Gene3D" id="3.10.350.10">
    <property type="entry name" value="LysM domain"/>
    <property type="match status" value="1"/>
</dbReference>
<evidence type="ECO:0000256" key="1">
    <source>
        <dbReference type="SAM" id="Phobius"/>
    </source>
</evidence>
<proteinExistence type="predicted"/>
<keyword evidence="1" id="KW-0472">Membrane</keyword>
<gene>
    <name evidence="4" type="ORF">SAMN04487968_101308</name>
</gene>
<dbReference type="STRING" id="574651.SAMN04487968_101308"/>
<sequence>MRLLRCCLLLLAATTAAAGALRVLATSVVEPGEGFEGALVRGCAVVASGCVAWGWLSVVAVIVEALRATGTAGRRPAATPGVPPALRRLVLAGCGVAFTAAAAPALASTGAGTSTSSDAQRAMPAAVAGLPFPARAMDLPAEARHVVVVRPGDSLWAITARHAPQADDAEVGSGWRRLYARNRAVVGDDPSLIHPGQHLVLPDDLEEPR</sequence>
<dbReference type="PANTHER" id="PTHR34700:SF4">
    <property type="entry name" value="PHAGE-LIKE ELEMENT PBSX PROTEIN XKDP"/>
    <property type="match status" value="1"/>
</dbReference>
<feature type="signal peptide" evidence="2">
    <location>
        <begin position="1"/>
        <end position="18"/>
    </location>
</feature>
<dbReference type="PANTHER" id="PTHR34700">
    <property type="entry name" value="POTASSIUM BINDING PROTEIN KBP"/>
    <property type="match status" value="1"/>
</dbReference>
<dbReference type="InterPro" id="IPR036779">
    <property type="entry name" value="LysM_dom_sf"/>
</dbReference>
<feature type="chain" id="PRO_5038894435" evidence="2">
    <location>
        <begin position="19"/>
        <end position="209"/>
    </location>
</feature>
<evidence type="ECO:0000259" key="3">
    <source>
        <dbReference type="PROSITE" id="PS51782"/>
    </source>
</evidence>